<organism evidence="2 3">
    <name type="scientific">Eumeta variegata</name>
    <name type="common">Bagworm moth</name>
    <name type="synonym">Eumeta japonica</name>
    <dbReference type="NCBI Taxonomy" id="151549"/>
    <lineage>
        <taxon>Eukaryota</taxon>
        <taxon>Metazoa</taxon>
        <taxon>Ecdysozoa</taxon>
        <taxon>Arthropoda</taxon>
        <taxon>Hexapoda</taxon>
        <taxon>Insecta</taxon>
        <taxon>Pterygota</taxon>
        <taxon>Neoptera</taxon>
        <taxon>Endopterygota</taxon>
        <taxon>Lepidoptera</taxon>
        <taxon>Glossata</taxon>
        <taxon>Ditrysia</taxon>
        <taxon>Tineoidea</taxon>
        <taxon>Psychidae</taxon>
        <taxon>Oiketicinae</taxon>
        <taxon>Eumeta</taxon>
    </lineage>
</organism>
<dbReference type="PANTHER" id="PTHR19446">
    <property type="entry name" value="REVERSE TRANSCRIPTASES"/>
    <property type="match status" value="1"/>
</dbReference>
<proteinExistence type="predicted"/>
<keyword evidence="2" id="KW-0695">RNA-directed DNA polymerase</keyword>
<dbReference type="OrthoDB" id="416454at2759"/>
<dbReference type="AlphaFoldDB" id="A0A4C1TJ02"/>
<reference evidence="2 3" key="1">
    <citation type="journal article" date="2019" name="Commun. Biol.">
        <title>The bagworm genome reveals a unique fibroin gene that provides high tensile strength.</title>
        <authorList>
            <person name="Kono N."/>
            <person name="Nakamura H."/>
            <person name="Ohtoshi R."/>
            <person name="Tomita M."/>
            <person name="Numata K."/>
            <person name="Arakawa K."/>
        </authorList>
    </citation>
    <scope>NUCLEOTIDE SEQUENCE [LARGE SCALE GENOMIC DNA]</scope>
</reference>
<dbReference type="GO" id="GO:0003964">
    <property type="term" value="F:RNA-directed DNA polymerase activity"/>
    <property type="evidence" value="ECO:0007669"/>
    <property type="project" value="UniProtKB-KW"/>
</dbReference>
<name>A0A4C1TJ02_EUMVA</name>
<evidence type="ECO:0000313" key="2">
    <source>
        <dbReference type="EMBL" id="GBP13417.1"/>
    </source>
</evidence>
<accession>A0A4C1TJ02</accession>
<keyword evidence="1" id="KW-0812">Transmembrane</keyword>
<keyword evidence="3" id="KW-1185">Reference proteome</keyword>
<evidence type="ECO:0000256" key="1">
    <source>
        <dbReference type="SAM" id="Phobius"/>
    </source>
</evidence>
<evidence type="ECO:0000313" key="3">
    <source>
        <dbReference type="Proteomes" id="UP000299102"/>
    </source>
</evidence>
<keyword evidence="2" id="KW-0548">Nucleotidyltransferase</keyword>
<keyword evidence="1" id="KW-1133">Transmembrane helix</keyword>
<keyword evidence="1" id="KW-0472">Membrane</keyword>
<dbReference type="EMBL" id="BGZK01000057">
    <property type="protein sequence ID" value="GBP13417.1"/>
    <property type="molecule type" value="Genomic_DNA"/>
</dbReference>
<dbReference type="Proteomes" id="UP000299102">
    <property type="component" value="Unassembled WGS sequence"/>
</dbReference>
<comment type="caution">
    <text evidence="2">The sequence shown here is derived from an EMBL/GenBank/DDBJ whole genome shotgun (WGS) entry which is preliminary data.</text>
</comment>
<sequence length="175" mass="19751">MYTPQLINLETTACKLAMSGHGTLKIVSVYLPSSKKLLRSDLESLLALGRKKAECLANSIERQCSHTSPSHDLLHTSRVEEKVHQKVSLNPKDDLDPVTLDEIKGLVKNLKTRKAPGLDGISNKAIEFFYLPLLTLLVAIFNACLKKCYFPEMWKDADIPYHRHSKTREATRPPR</sequence>
<protein>
    <submittedName>
        <fullName evidence="2">RNA-directed DNA polymerase from mobile element jockey</fullName>
    </submittedName>
</protein>
<gene>
    <name evidence="2" type="primary">pol</name>
    <name evidence="2" type="ORF">EVAR_4175_1</name>
</gene>
<keyword evidence="2" id="KW-0808">Transferase</keyword>
<feature type="transmembrane region" description="Helical" evidence="1">
    <location>
        <begin position="128"/>
        <end position="145"/>
    </location>
</feature>